<evidence type="ECO:0000313" key="1">
    <source>
        <dbReference type="EMBL" id="RLV56656.1"/>
    </source>
</evidence>
<keyword evidence="2" id="KW-1185">Reference proteome</keyword>
<sequence length="75" mass="7971">MSGVDSDVPIDPVEAQRLAAAALPADTALQLRVNDGTVYVRLERTYALPITPPGWRDSARIAAESTAQLRVAQGP</sequence>
<reference evidence="1 2" key="1">
    <citation type="submission" date="2018-10" db="EMBL/GenBank/DDBJ databases">
        <title>Aeromicrobium sp. 9W16Y-2 whole genome shotgun sequence.</title>
        <authorList>
            <person name="Li F."/>
        </authorList>
    </citation>
    <scope>NUCLEOTIDE SEQUENCE [LARGE SCALE GENOMIC DNA]</scope>
    <source>
        <strain evidence="1 2">9W16Y-2</strain>
    </source>
</reference>
<dbReference type="AlphaFoldDB" id="A0A3L8PML9"/>
<comment type="caution">
    <text evidence="1">The sequence shown here is derived from an EMBL/GenBank/DDBJ whole genome shotgun (WGS) entry which is preliminary data.</text>
</comment>
<organism evidence="1 2">
    <name type="scientific">Aeromicrobium phragmitis</name>
    <dbReference type="NCBI Taxonomy" id="2478914"/>
    <lineage>
        <taxon>Bacteria</taxon>
        <taxon>Bacillati</taxon>
        <taxon>Actinomycetota</taxon>
        <taxon>Actinomycetes</taxon>
        <taxon>Propionibacteriales</taxon>
        <taxon>Nocardioidaceae</taxon>
        <taxon>Aeromicrobium</taxon>
    </lineage>
</organism>
<gene>
    <name evidence="1" type="ORF">D9V41_06215</name>
</gene>
<dbReference type="EMBL" id="RDBF01000003">
    <property type="protein sequence ID" value="RLV56656.1"/>
    <property type="molecule type" value="Genomic_DNA"/>
</dbReference>
<proteinExistence type="predicted"/>
<protein>
    <submittedName>
        <fullName evidence="1">Uncharacterized protein</fullName>
    </submittedName>
</protein>
<accession>A0A3L8PML9</accession>
<name>A0A3L8PML9_9ACTN</name>
<evidence type="ECO:0000313" key="2">
    <source>
        <dbReference type="Proteomes" id="UP000282515"/>
    </source>
</evidence>
<dbReference type="Proteomes" id="UP000282515">
    <property type="component" value="Unassembled WGS sequence"/>
</dbReference>